<dbReference type="InterPro" id="IPR016181">
    <property type="entry name" value="Acyl_CoA_acyltransferase"/>
</dbReference>
<dbReference type="EMBL" id="CP146612">
    <property type="protein sequence ID" value="WWX25594.1"/>
    <property type="molecule type" value="Genomic_DNA"/>
</dbReference>
<reference evidence="4 5" key="1">
    <citation type="submission" date="2024-03" db="EMBL/GenBank/DDBJ databases">
        <title>A Dehalogenimonas Isolated from Estuarine Sediments Dihaloeliminates Chlorinated Alkanes.</title>
        <authorList>
            <person name="Yang Y."/>
            <person name="Wang H."/>
        </authorList>
    </citation>
    <scope>NUCLEOTIDE SEQUENCE [LARGE SCALE GENOMIC DNA]</scope>
    <source>
        <strain evidence="4 5">W</strain>
    </source>
</reference>
<dbReference type="Proteomes" id="UP001375370">
    <property type="component" value="Chromosome"/>
</dbReference>
<evidence type="ECO:0000259" key="3">
    <source>
        <dbReference type="PROSITE" id="PS51186"/>
    </source>
</evidence>
<accession>A0ABZ2J7K4</accession>
<dbReference type="RefSeq" id="WP_338737903.1">
    <property type="nucleotide sequence ID" value="NZ_CP146612.1"/>
</dbReference>
<dbReference type="PANTHER" id="PTHR43877">
    <property type="entry name" value="AMINOALKYLPHOSPHONATE N-ACETYLTRANSFERASE-RELATED-RELATED"/>
    <property type="match status" value="1"/>
</dbReference>
<dbReference type="Gene3D" id="3.40.630.30">
    <property type="match status" value="1"/>
</dbReference>
<dbReference type="PROSITE" id="PS51186">
    <property type="entry name" value="GNAT"/>
    <property type="match status" value="1"/>
</dbReference>
<gene>
    <name evidence="4" type="ORF">V8247_01075</name>
</gene>
<organism evidence="4 5">
    <name type="scientific">Candidatus Dehalogenimonas loeffleri</name>
    <dbReference type="NCBI Taxonomy" id="3127115"/>
    <lineage>
        <taxon>Bacteria</taxon>
        <taxon>Bacillati</taxon>
        <taxon>Chloroflexota</taxon>
        <taxon>Dehalococcoidia</taxon>
        <taxon>Dehalococcoidales</taxon>
        <taxon>Dehalococcoidaceae</taxon>
        <taxon>Dehalogenimonas</taxon>
    </lineage>
</organism>
<feature type="domain" description="N-acetyltransferase" evidence="3">
    <location>
        <begin position="3"/>
        <end position="159"/>
    </location>
</feature>
<protein>
    <submittedName>
        <fullName evidence="4">GNAT family N-acetyltransferase</fullName>
    </submittedName>
</protein>
<evidence type="ECO:0000313" key="4">
    <source>
        <dbReference type="EMBL" id="WWX25594.1"/>
    </source>
</evidence>
<dbReference type="Pfam" id="PF00583">
    <property type="entry name" value="Acetyltransf_1"/>
    <property type="match status" value="1"/>
</dbReference>
<dbReference type="InterPro" id="IPR000182">
    <property type="entry name" value="GNAT_dom"/>
</dbReference>
<keyword evidence="2" id="KW-0012">Acyltransferase</keyword>
<dbReference type="CDD" id="cd04301">
    <property type="entry name" value="NAT_SF"/>
    <property type="match status" value="1"/>
</dbReference>
<keyword evidence="1" id="KW-0808">Transferase</keyword>
<keyword evidence="5" id="KW-1185">Reference proteome</keyword>
<sequence length="159" mass="17928">MTIEYRPLTPADKPAIMRLLQNTPEFTPEELPVAEEVLDDCLLHPADSGYHGIAAVRDGALCGYILYGNTPLTRGNWEIYWMAVGLSARNLGIGGRLVQLTESEIRQRGGRQMTLETSSQPSYQNTRRFYRACGFHETACIPDFYDRGDDLLIYLKKLA</sequence>
<dbReference type="InterPro" id="IPR050832">
    <property type="entry name" value="Bact_Acetyltransf"/>
</dbReference>
<proteinExistence type="predicted"/>
<evidence type="ECO:0000256" key="2">
    <source>
        <dbReference type="ARBA" id="ARBA00023315"/>
    </source>
</evidence>
<evidence type="ECO:0000313" key="5">
    <source>
        <dbReference type="Proteomes" id="UP001375370"/>
    </source>
</evidence>
<evidence type="ECO:0000256" key="1">
    <source>
        <dbReference type="ARBA" id="ARBA00022679"/>
    </source>
</evidence>
<name>A0ABZ2J7K4_9CHLR</name>
<dbReference type="SUPFAM" id="SSF55729">
    <property type="entry name" value="Acyl-CoA N-acyltransferases (Nat)"/>
    <property type="match status" value="1"/>
</dbReference>